<dbReference type="Proteomes" id="UP001227126">
    <property type="component" value="Unassembled WGS sequence"/>
</dbReference>
<dbReference type="Pfam" id="PF04233">
    <property type="entry name" value="Phage_Mu_F"/>
    <property type="match status" value="1"/>
</dbReference>
<gene>
    <name evidence="3" type="ORF">QO034_06525</name>
</gene>
<dbReference type="InterPro" id="IPR006528">
    <property type="entry name" value="Phage_head_morphogenesis_dom"/>
</dbReference>
<feature type="region of interest" description="Disordered" evidence="1">
    <location>
        <begin position="189"/>
        <end position="214"/>
    </location>
</feature>
<sequence length="286" mass="31881">MTEPLGATFRRPFAEQVAAFRLRLGDLVPTVRWDDISRAQHDRAFMVAGATKADLLADLAASVDKAIVEGTGFQAFKKDFRAIVAKHGWHGWTGEGTEAGENWRMRTIYRTNMRVSYMAGRHAQLREGGFRYWVYRHGGSLEPRLHHLAWDGLILESDHPFWTRHYPPNGWGCSCRVFGARSMAGAKRRGGIPGKTLPDGWDSIEPKTGTPKGIGKGWDYAPGGSVADVVGALARKASSLSVRTGDDMIRSWLQVQAFRDWLDRRGIEPTVEAVRAFLAREFGRAT</sequence>
<proteinExistence type="predicted"/>
<dbReference type="EMBL" id="JASNJE010000005">
    <property type="protein sequence ID" value="MDK3072759.1"/>
    <property type="molecule type" value="Genomic_DNA"/>
</dbReference>
<evidence type="ECO:0000259" key="2">
    <source>
        <dbReference type="Pfam" id="PF04233"/>
    </source>
</evidence>
<dbReference type="RefSeq" id="WP_284484694.1">
    <property type="nucleotide sequence ID" value="NZ_JASNJE010000005.1"/>
</dbReference>
<accession>A0ABT7FCB2</accession>
<organism evidence="3 4">
    <name type="scientific">Sedimentitalea xiamensis</name>
    <dbReference type="NCBI Taxonomy" id="3050037"/>
    <lineage>
        <taxon>Bacteria</taxon>
        <taxon>Pseudomonadati</taxon>
        <taxon>Pseudomonadota</taxon>
        <taxon>Alphaproteobacteria</taxon>
        <taxon>Rhodobacterales</taxon>
        <taxon>Paracoccaceae</taxon>
        <taxon>Sedimentitalea</taxon>
    </lineage>
</organism>
<evidence type="ECO:0000256" key="1">
    <source>
        <dbReference type="SAM" id="MobiDB-lite"/>
    </source>
</evidence>
<feature type="domain" description="Phage head morphogenesis" evidence="2">
    <location>
        <begin position="60"/>
        <end position="177"/>
    </location>
</feature>
<reference evidence="3 4" key="1">
    <citation type="submission" date="2023-05" db="EMBL/GenBank/DDBJ databases">
        <title>Sedimentitalea sp. nov. JM2-8.</title>
        <authorList>
            <person name="Huang J."/>
        </authorList>
    </citation>
    <scope>NUCLEOTIDE SEQUENCE [LARGE SCALE GENOMIC DNA]</scope>
    <source>
        <strain evidence="3 4">JM2-8</strain>
    </source>
</reference>
<name>A0ABT7FCB2_9RHOB</name>
<evidence type="ECO:0000313" key="4">
    <source>
        <dbReference type="Proteomes" id="UP001227126"/>
    </source>
</evidence>
<comment type="caution">
    <text evidence="3">The sequence shown here is derived from an EMBL/GenBank/DDBJ whole genome shotgun (WGS) entry which is preliminary data.</text>
</comment>
<protein>
    <submittedName>
        <fullName evidence="3">Phage minor head protein</fullName>
    </submittedName>
</protein>
<keyword evidence="4" id="KW-1185">Reference proteome</keyword>
<evidence type="ECO:0000313" key="3">
    <source>
        <dbReference type="EMBL" id="MDK3072759.1"/>
    </source>
</evidence>